<dbReference type="Proteomes" id="UP000747542">
    <property type="component" value="Unassembled WGS sequence"/>
</dbReference>
<protein>
    <submittedName>
        <fullName evidence="2">Uncharacterized protein</fullName>
    </submittedName>
</protein>
<feature type="region of interest" description="Disordered" evidence="1">
    <location>
        <begin position="1"/>
        <end position="31"/>
    </location>
</feature>
<dbReference type="AlphaFoldDB" id="A0A8J5N5A5"/>
<sequence>MNSTQRKPPPPTNPRHSSTEMKTRKFSGCSV</sequence>
<gene>
    <name evidence="2" type="ORF">Hamer_G008618</name>
</gene>
<accession>A0A8J5N5A5</accession>
<evidence type="ECO:0000313" key="3">
    <source>
        <dbReference type="Proteomes" id="UP000747542"/>
    </source>
</evidence>
<comment type="caution">
    <text evidence="2">The sequence shown here is derived from an EMBL/GenBank/DDBJ whole genome shotgun (WGS) entry which is preliminary data.</text>
</comment>
<name>A0A8J5N5A5_HOMAM</name>
<dbReference type="EMBL" id="JAHLQT010010178">
    <property type="protein sequence ID" value="KAG7173095.1"/>
    <property type="molecule type" value="Genomic_DNA"/>
</dbReference>
<evidence type="ECO:0000256" key="1">
    <source>
        <dbReference type="SAM" id="MobiDB-lite"/>
    </source>
</evidence>
<keyword evidence="3" id="KW-1185">Reference proteome</keyword>
<reference evidence="2" key="1">
    <citation type="journal article" date="2021" name="Sci. Adv.">
        <title>The American lobster genome reveals insights on longevity, neural, and immune adaptations.</title>
        <authorList>
            <person name="Polinski J.M."/>
            <person name="Zimin A.V."/>
            <person name="Clark K.F."/>
            <person name="Kohn A.B."/>
            <person name="Sadowski N."/>
            <person name="Timp W."/>
            <person name="Ptitsyn A."/>
            <person name="Khanna P."/>
            <person name="Romanova D.Y."/>
            <person name="Williams P."/>
            <person name="Greenwood S.J."/>
            <person name="Moroz L.L."/>
            <person name="Walt D.R."/>
            <person name="Bodnar A.G."/>
        </authorList>
    </citation>
    <scope>NUCLEOTIDE SEQUENCE</scope>
    <source>
        <strain evidence="2">GMGI-L3</strain>
    </source>
</reference>
<proteinExistence type="predicted"/>
<evidence type="ECO:0000313" key="2">
    <source>
        <dbReference type="EMBL" id="KAG7173095.1"/>
    </source>
</evidence>
<organism evidence="2 3">
    <name type="scientific">Homarus americanus</name>
    <name type="common">American lobster</name>
    <dbReference type="NCBI Taxonomy" id="6706"/>
    <lineage>
        <taxon>Eukaryota</taxon>
        <taxon>Metazoa</taxon>
        <taxon>Ecdysozoa</taxon>
        <taxon>Arthropoda</taxon>
        <taxon>Crustacea</taxon>
        <taxon>Multicrustacea</taxon>
        <taxon>Malacostraca</taxon>
        <taxon>Eumalacostraca</taxon>
        <taxon>Eucarida</taxon>
        <taxon>Decapoda</taxon>
        <taxon>Pleocyemata</taxon>
        <taxon>Astacidea</taxon>
        <taxon>Nephropoidea</taxon>
        <taxon>Nephropidae</taxon>
        <taxon>Homarus</taxon>
    </lineage>
</organism>